<accession>A0ABS8ZK44</accession>
<evidence type="ECO:0000313" key="2">
    <source>
        <dbReference type="EMBL" id="MCE7008105.1"/>
    </source>
</evidence>
<dbReference type="Proteomes" id="UP001521150">
    <property type="component" value="Unassembled WGS sequence"/>
</dbReference>
<dbReference type="RefSeq" id="WP_233729639.1">
    <property type="nucleotide sequence ID" value="NZ_JAJVCN010000003.1"/>
</dbReference>
<feature type="region of interest" description="Disordered" evidence="1">
    <location>
        <begin position="72"/>
        <end position="143"/>
    </location>
</feature>
<gene>
    <name evidence="2" type="ORF">LWC34_35575</name>
</gene>
<proteinExistence type="predicted"/>
<feature type="compositionally biased region" description="Polar residues" evidence="1">
    <location>
        <begin position="133"/>
        <end position="143"/>
    </location>
</feature>
<evidence type="ECO:0000256" key="1">
    <source>
        <dbReference type="SAM" id="MobiDB-lite"/>
    </source>
</evidence>
<evidence type="ECO:0000313" key="3">
    <source>
        <dbReference type="Proteomes" id="UP001521150"/>
    </source>
</evidence>
<comment type="caution">
    <text evidence="2">The sequence shown here is derived from an EMBL/GenBank/DDBJ whole genome shotgun (WGS) entry which is preliminary data.</text>
</comment>
<organism evidence="2 3">
    <name type="scientific">Kibdelosporangium philippinense</name>
    <dbReference type="NCBI Taxonomy" id="211113"/>
    <lineage>
        <taxon>Bacteria</taxon>
        <taxon>Bacillati</taxon>
        <taxon>Actinomycetota</taxon>
        <taxon>Actinomycetes</taxon>
        <taxon>Pseudonocardiales</taxon>
        <taxon>Pseudonocardiaceae</taxon>
        <taxon>Kibdelosporangium</taxon>
    </lineage>
</organism>
<reference evidence="2 3" key="1">
    <citation type="submission" date="2021-12" db="EMBL/GenBank/DDBJ databases">
        <title>Genome sequence of Kibdelosporangium philippinense ATCC 49844.</title>
        <authorList>
            <person name="Fedorov E.A."/>
            <person name="Omeragic M."/>
            <person name="Shalygina K.F."/>
            <person name="Maclea K.S."/>
        </authorList>
    </citation>
    <scope>NUCLEOTIDE SEQUENCE [LARGE SCALE GENOMIC DNA]</scope>
    <source>
        <strain evidence="2 3">ATCC 49844</strain>
    </source>
</reference>
<dbReference type="EMBL" id="JAJVCN010000003">
    <property type="protein sequence ID" value="MCE7008105.1"/>
    <property type="molecule type" value="Genomic_DNA"/>
</dbReference>
<protein>
    <submittedName>
        <fullName evidence="2">Uncharacterized protein</fullName>
    </submittedName>
</protein>
<name>A0ABS8ZK44_9PSEU</name>
<keyword evidence="3" id="KW-1185">Reference proteome</keyword>
<sequence length="143" mass="14998">MWNGPGGVEGGTCIYGDDGKKFAADFAKSGGEMEDMHGGWAKDYRVTAGKVKAMADTLENNENNNVRLAATLTSPFGDTSGGGGGDNPPMTRRSGSYEPIPAESATHRVLMPSAGTEPVPVESATRRALLSDAGTNPEYSWRS</sequence>